<protein>
    <submittedName>
        <fullName evidence="1">Uncharacterized protein</fullName>
    </submittedName>
</protein>
<accession>A0ACB7YU93</accession>
<keyword evidence="2" id="KW-1185">Reference proteome</keyword>
<proteinExistence type="predicted"/>
<evidence type="ECO:0000313" key="1">
    <source>
        <dbReference type="EMBL" id="KAH7857256.1"/>
    </source>
</evidence>
<reference evidence="1 2" key="1">
    <citation type="journal article" date="2021" name="Hortic Res">
        <title>High-quality reference genome and annotation aids understanding of berry development for evergreen blueberry (Vaccinium darrowii).</title>
        <authorList>
            <person name="Yu J."/>
            <person name="Hulse-Kemp A.M."/>
            <person name="Babiker E."/>
            <person name="Staton M."/>
        </authorList>
    </citation>
    <scope>NUCLEOTIDE SEQUENCE [LARGE SCALE GENOMIC DNA]</scope>
    <source>
        <strain evidence="2">cv. NJ 8807/NJ 8810</strain>
        <tissue evidence="1">Young leaf</tissue>
    </source>
</reference>
<dbReference type="Proteomes" id="UP000828048">
    <property type="component" value="Chromosome 3"/>
</dbReference>
<comment type="caution">
    <text evidence="1">The sequence shown here is derived from an EMBL/GenBank/DDBJ whole genome shotgun (WGS) entry which is preliminary data.</text>
</comment>
<dbReference type="EMBL" id="CM037153">
    <property type="protein sequence ID" value="KAH7857256.1"/>
    <property type="molecule type" value="Genomic_DNA"/>
</dbReference>
<sequence length="454" mass="49574">MEAAVVQSIDALYGLLRWDSFALEKEDKKPFANTPLHIAASTGQTHLALEIMNLKPSLARKLNLDGLSPLHLALLNGHFDTVKRLIQLDSELIRVKGRGMLTPLHYAAQTDDRVDILAEFLFACPQSITDQTIHNETALHIAVKNRQMRALTVLMGWIKKTANNESYRRWMMAIPDDEGGNTILHVAVLTLEHEIVKLLVSGYGYVNKRNLMGDTPLDIVERLAPSLERVTIEKILRNAGASRGSLLTNDCTLAEFLISKPSCLEVVVQDVLLMVKGISLELRNIVLVVAVLIVTATYQAMLSPPDGLGGGGGGGGLSSLLSANGTMSSTFSTNITHVNATILASTDKGSIVFISPLGIFYAVNTMAFIMSMGMVLYALPEKFYVLHIALVCLSVGYALTLQLPMWSIVVITVVLLGLLFGHLIIYHISTMTNILGNRYRMQQRLVKSGGVDQG</sequence>
<organism evidence="1 2">
    <name type="scientific">Vaccinium darrowii</name>
    <dbReference type="NCBI Taxonomy" id="229202"/>
    <lineage>
        <taxon>Eukaryota</taxon>
        <taxon>Viridiplantae</taxon>
        <taxon>Streptophyta</taxon>
        <taxon>Embryophyta</taxon>
        <taxon>Tracheophyta</taxon>
        <taxon>Spermatophyta</taxon>
        <taxon>Magnoliopsida</taxon>
        <taxon>eudicotyledons</taxon>
        <taxon>Gunneridae</taxon>
        <taxon>Pentapetalae</taxon>
        <taxon>asterids</taxon>
        <taxon>Ericales</taxon>
        <taxon>Ericaceae</taxon>
        <taxon>Vaccinioideae</taxon>
        <taxon>Vaccinieae</taxon>
        <taxon>Vaccinium</taxon>
    </lineage>
</organism>
<name>A0ACB7YU93_9ERIC</name>
<gene>
    <name evidence="1" type="ORF">Vadar_010630</name>
</gene>
<evidence type="ECO:0000313" key="2">
    <source>
        <dbReference type="Proteomes" id="UP000828048"/>
    </source>
</evidence>